<accession>A0A7M7Q534</accession>
<dbReference type="GO" id="GO:0003676">
    <property type="term" value="F:nucleic acid binding"/>
    <property type="evidence" value="ECO:0007669"/>
    <property type="project" value="InterPro"/>
</dbReference>
<dbReference type="CDD" id="cd09276">
    <property type="entry name" value="Rnase_HI_RT_non_LTR"/>
    <property type="match status" value="1"/>
</dbReference>
<dbReference type="AlphaFoldDB" id="A0A7M7Q534"/>
<feature type="signal peptide" evidence="1">
    <location>
        <begin position="1"/>
        <end position="18"/>
    </location>
</feature>
<feature type="domain" description="RNase H type-1" evidence="2">
    <location>
        <begin position="83"/>
        <end position="212"/>
    </location>
</feature>
<dbReference type="GeneID" id="116416495"/>
<dbReference type="SUPFAM" id="SSF53098">
    <property type="entry name" value="Ribonuclease H-like"/>
    <property type="match status" value="1"/>
</dbReference>
<dbReference type="OrthoDB" id="7701141at2759"/>
<dbReference type="InParanoid" id="A0A7M7Q534"/>
<dbReference type="PROSITE" id="PS50879">
    <property type="entry name" value="RNASE_H_1"/>
    <property type="match status" value="1"/>
</dbReference>
<dbReference type="RefSeq" id="XP_031781100.1">
    <property type="nucleotide sequence ID" value="XM_031925240.1"/>
</dbReference>
<dbReference type="InterPro" id="IPR036397">
    <property type="entry name" value="RNaseH_sf"/>
</dbReference>
<protein>
    <recommendedName>
        <fullName evidence="2">RNase H type-1 domain-containing protein</fullName>
    </recommendedName>
</protein>
<dbReference type="GO" id="GO:0004523">
    <property type="term" value="F:RNA-DNA hybrid ribonuclease activity"/>
    <property type="evidence" value="ECO:0007669"/>
    <property type="project" value="InterPro"/>
</dbReference>
<dbReference type="Gene3D" id="3.30.420.10">
    <property type="entry name" value="Ribonuclease H-like superfamily/Ribonuclease H"/>
    <property type="match status" value="1"/>
</dbReference>
<reference evidence="3" key="1">
    <citation type="submission" date="2021-01" db="UniProtKB">
        <authorList>
            <consortium name="EnsemblMetazoa"/>
        </authorList>
    </citation>
    <scope>IDENTIFICATION</scope>
</reference>
<sequence>MAALGLLLNIEPLKVTLAAAAAQALHRITNSLGKGNMQGLPQLPKGLDEKGILRMSKTLLFDKKYRLSIPSRVERDDERINIPNNGDLWYTDGSRRKHAAGAGVYCRQNGVGTILPLSRYTTVLQTELIAIMWAAQAALAGSMRPRIYICSYSKSALQARDSFATKSRLVWDCVQTLNRLALKASVTLLWVPGHNGVKGNMIADDLAKLGAKSDLIGPEPAVRLCQSLIKGEIRQWASNETNRIWEEIATCGKTKAFVTTDNAKDWSRAILGLKRDKTKLLVEILTDHGILNAHRHAMGLSKDPFCRFCCTYEETPEHLLCNCSAITGMRRRHLGAPFLEAEDVQAKHAPGILSFWEAIGACLATELTGGTPRDYPCVQWSVQDRLP</sequence>
<evidence type="ECO:0000313" key="3">
    <source>
        <dbReference type="EnsemblMetazoa" id="XP_031781100"/>
    </source>
</evidence>
<dbReference type="SMR" id="A0A7M7Q534"/>
<dbReference type="InterPro" id="IPR012337">
    <property type="entry name" value="RNaseH-like_sf"/>
</dbReference>
<dbReference type="EnsemblMetazoa" id="XM_031925240">
    <property type="protein sequence ID" value="XP_031781100"/>
    <property type="gene ID" value="LOC116416495"/>
</dbReference>
<dbReference type="Proteomes" id="UP000002358">
    <property type="component" value="Unassembled WGS sequence"/>
</dbReference>
<organism evidence="3 4">
    <name type="scientific">Nasonia vitripennis</name>
    <name type="common">Parasitic wasp</name>
    <dbReference type="NCBI Taxonomy" id="7425"/>
    <lineage>
        <taxon>Eukaryota</taxon>
        <taxon>Metazoa</taxon>
        <taxon>Ecdysozoa</taxon>
        <taxon>Arthropoda</taxon>
        <taxon>Hexapoda</taxon>
        <taxon>Insecta</taxon>
        <taxon>Pterygota</taxon>
        <taxon>Neoptera</taxon>
        <taxon>Endopterygota</taxon>
        <taxon>Hymenoptera</taxon>
        <taxon>Apocrita</taxon>
        <taxon>Proctotrupomorpha</taxon>
        <taxon>Chalcidoidea</taxon>
        <taxon>Pteromalidae</taxon>
        <taxon>Pteromalinae</taxon>
        <taxon>Nasonia</taxon>
    </lineage>
</organism>
<keyword evidence="4" id="KW-1185">Reference proteome</keyword>
<name>A0A7M7Q534_NASVI</name>
<evidence type="ECO:0000256" key="1">
    <source>
        <dbReference type="SAM" id="SignalP"/>
    </source>
</evidence>
<dbReference type="KEGG" id="nvi:116416495"/>
<dbReference type="InterPro" id="IPR002156">
    <property type="entry name" value="RNaseH_domain"/>
</dbReference>
<evidence type="ECO:0000259" key="2">
    <source>
        <dbReference type="PROSITE" id="PS50879"/>
    </source>
</evidence>
<dbReference type="Pfam" id="PF00075">
    <property type="entry name" value="RNase_H"/>
    <property type="match status" value="1"/>
</dbReference>
<evidence type="ECO:0000313" key="4">
    <source>
        <dbReference type="Proteomes" id="UP000002358"/>
    </source>
</evidence>
<feature type="chain" id="PRO_5029505609" description="RNase H type-1 domain-containing protein" evidence="1">
    <location>
        <begin position="19"/>
        <end position="387"/>
    </location>
</feature>
<keyword evidence="1" id="KW-0732">Signal</keyword>
<proteinExistence type="predicted"/>